<dbReference type="Pfam" id="PF01207">
    <property type="entry name" value="Dus"/>
    <property type="match status" value="1"/>
</dbReference>
<reference evidence="14 15" key="1">
    <citation type="submission" date="2018-07" db="EMBL/GenBank/DDBJ databases">
        <title>Marsedoiliclastica nanhaica gen. nov. sp. nov., a novel marine hydrocarbonoclastic bacterium isolated from an in-situ enriched hydrocarbon-degrading consortium in deep-sea sediment.</title>
        <authorList>
            <person name="Dong C."/>
            <person name="Ma T."/>
            <person name="Liu R."/>
            <person name="Shao Z."/>
        </authorList>
    </citation>
    <scope>NUCLEOTIDE SEQUENCE [LARGE SCALE GENOMIC DNA]</scope>
    <source>
        <strain evidence="15">soil36-7</strain>
    </source>
</reference>
<comment type="similarity">
    <text evidence="10">Belongs to the dus family.</text>
</comment>
<evidence type="ECO:0000256" key="6">
    <source>
        <dbReference type="ARBA" id="ARBA00022857"/>
    </source>
</evidence>
<keyword evidence="7 9" id="KW-0694">RNA-binding</keyword>
<feature type="binding site" evidence="9 12">
    <location>
        <begin position="226"/>
        <end position="228"/>
    </location>
    <ligand>
        <name>FMN</name>
        <dbReference type="ChEBI" id="CHEBI:58210"/>
    </ligand>
</feature>
<feature type="domain" description="DUS-like FMN-binding" evidence="13">
    <location>
        <begin position="30"/>
        <end position="336"/>
    </location>
</feature>
<dbReference type="InterPro" id="IPR004653">
    <property type="entry name" value="DusA"/>
</dbReference>
<keyword evidence="4 9" id="KW-0288">FMN</keyword>
<feature type="binding site" evidence="9 12">
    <location>
        <position position="85"/>
    </location>
    <ligand>
        <name>FMN</name>
        <dbReference type="ChEBI" id="CHEBI:58210"/>
    </ligand>
</feature>
<evidence type="ECO:0000313" key="14">
    <source>
        <dbReference type="EMBL" id="QCF25578.1"/>
    </source>
</evidence>
<dbReference type="CDD" id="cd02801">
    <property type="entry name" value="DUS_like_FMN"/>
    <property type="match status" value="1"/>
</dbReference>
<proteinExistence type="inferred from homology"/>
<feature type="site" description="Interacts with tRNA" evidence="9">
    <location>
        <position position="112"/>
    </location>
</feature>
<dbReference type="GO" id="GO:0010181">
    <property type="term" value="F:FMN binding"/>
    <property type="evidence" value="ECO:0007669"/>
    <property type="project" value="UniProtKB-UniRule"/>
</dbReference>
<feature type="active site" description="Proton donor" evidence="9 11">
    <location>
        <position position="115"/>
    </location>
</feature>
<dbReference type="RefSeq" id="WP_136547996.1">
    <property type="nucleotide sequence ID" value="NZ_CP031093.1"/>
</dbReference>
<evidence type="ECO:0000256" key="5">
    <source>
        <dbReference type="ARBA" id="ARBA00022694"/>
    </source>
</evidence>
<dbReference type="InterPro" id="IPR018517">
    <property type="entry name" value="tRNA_hU_synthase_CS"/>
</dbReference>
<keyword evidence="2 9" id="KW-0820">tRNA-binding</keyword>
<dbReference type="InterPro" id="IPR013785">
    <property type="entry name" value="Aldolase_TIM"/>
</dbReference>
<dbReference type="PIRSF" id="PIRSF006621">
    <property type="entry name" value="Dus"/>
    <property type="match status" value="1"/>
</dbReference>
<dbReference type="GO" id="GO:0000049">
    <property type="term" value="F:tRNA binding"/>
    <property type="evidence" value="ECO:0007669"/>
    <property type="project" value="UniProtKB-UniRule"/>
</dbReference>
<keyword evidence="6 9" id="KW-0521">NADP</keyword>
<evidence type="ECO:0000256" key="4">
    <source>
        <dbReference type="ARBA" id="ARBA00022643"/>
    </source>
</evidence>
<feature type="site" description="Interacts with tRNA; defines subfamily-specific binding signature" evidence="9">
    <location>
        <position position="198"/>
    </location>
</feature>
<dbReference type="PANTHER" id="PTHR42907:SF1">
    <property type="entry name" value="FMN-LINKED OXIDOREDUCTASES SUPERFAMILY PROTEIN"/>
    <property type="match status" value="1"/>
</dbReference>
<dbReference type="InterPro" id="IPR001269">
    <property type="entry name" value="DUS_fam"/>
</dbReference>
<dbReference type="AlphaFoldDB" id="A0A4P7XF73"/>
<dbReference type="EC" id="1.3.1.91" evidence="9"/>
<comment type="catalytic activity">
    <reaction evidence="9">
        <text>5,6-dihydrouridine(20a) in tRNA + NADP(+) = uridine(20a) in tRNA + NADPH + H(+)</text>
        <dbReference type="Rhea" id="RHEA:53344"/>
        <dbReference type="Rhea" id="RHEA-COMP:13535"/>
        <dbReference type="Rhea" id="RHEA-COMP:13536"/>
        <dbReference type="ChEBI" id="CHEBI:15378"/>
        <dbReference type="ChEBI" id="CHEBI:57783"/>
        <dbReference type="ChEBI" id="CHEBI:58349"/>
        <dbReference type="ChEBI" id="CHEBI:65315"/>
        <dbReference type="ChEBI" id="CHEBI:74443"/>
    </reaction>
</comment>
<dbReference type="Proteomes" id="UP000298049">
    <property type="component" value="Chromosome"/>
</dbReference>
<feature type="binding site" evidence="9 12">
    <location>
        <begin position="32"/>
        <end position="34"/>
    </location>
    <ligand>
        <name>FMN</name>
        <dbReference type="ChEBI" id="CHEBI:58210"/>
    </ligand>
</feature>
<evidence type="ECO:0000256" key="8">
    <source>
        <dbReference type="ARBA" id="ARBA00023002"/>
    </source>
</evidence>
<protein>
    <recommendedName>
        <fullName evidence="9">tRNA-dihydrouridine(20/20a) synthase</fullName>
        <ecNumber evidence="9">1.3.1.91</ecNumber>
    </recommendedName>
    <alternativeName>
        <fullName evidence="9">U20-specific dihydrouridine synthase</fullName>
        <shortName evidence="9">U20-specific Dus</shortName>
    </alternativeName>
    <alternativeName>
        <fullName evidence="9">tRNA-dihydrouridine synthase A</fullName>
    </alternativeName>
</protein>
<dbReference type="KEGG" id="hmi:soil367_06390"/>
<dbReference type="GO" id="GO:0050660">
    <property type="term" value="F:flavin adenine dinucleotide binding"/>
    <property type="evidence" value="ECO:0007669"/>
    <property type="project" value="InterPro"/>
</dbReference>
<dbReference type="PROSITE" id="PS01136">
    <property type="entry name" value="UPF0034"/>
    <property type="match status" value="1"/>
</dbReference>
<evidence type="ECO:0000256" key="1">
    <source>
        <dbReference type="ARBA" id="ARBA00001917"/>
    </source>
</evidence>
<dbReference type="GO" id="GO:0102266">
    <property type="term" value="F:tRNA-dihydrouridine20a synthase activity"/>
    <property type="evidence" value="ECO:0007669"/>
    <property type="project" value="RHEA"/>
</dbReference>
<keyword evidence="3 9" id="KW-0285">Flavoprotein</keyword>
<keyword evidence="12" id="KW-0547">Nucleotide-binding</keyword>
<feature type="site" description="Interacts with tRNA; defines subfamily-specific binding signature" evidence="9">
    <location>
        <position position="317"/>
    </location>
</feature>
<dbReference type="SUPFAM" id="SSF51395">
    <property type="entry name" value="FMN-linked oxidoreductases"/>
    <property type="match status" value="1"/>
</dbReference>
<feature type="binding site" evidence="9 12">
    <location>
        <position position="154"/>
    </location>
    <ligand>
        <name>FMN</name>
        <dbReference type="ChEBI" id="CHEBI:58210"/>
    </ligand>
</feature>
<keyword evidence="15" id="KW-1185">Reference proteome</keyword>
<comment type="catalytic activity">
    <reaction evidence="9">
        <text>5,6-dihydrouridine(20a) in tRNA + NAD(+) = uridine(20a) in tRNA + NADH + H(+)</text>
        <dbReference type="Rhea" id="RHEA:53348"/>
        <dbReference type="Rhea" id="RHEA-COMP:13535"/>
        <dbReference type="Rhea" id="RHEA-COMP:13536"/>
        <dbReference type="ChEBI" id="CHEBI:15378"/>
        <dbReference type="ChEBI" id="CHEBI:57540"/>
        <dbReference type="ChEBI" id="CHEBI:57945"/>
        <dbReference type="ChEBI" id="CHEBI:65315"/>
        <dbReference type="ChEBI" id="CHEBI:74443"/>
    </reaction>
</comment>
<dbReference type="GO" id="GO:0102264">
    <property type="term" value="F:tRNA-dihydrouridine20 synthase activity"/>
    <property type="evidence" value="ECO:0007669"/>
    <property type="project" value="UniProtKB-EC"/>
</dbReference>
<dbReference type="InterPro" id="IPR035587">
    <property type="entry name" value="DUS-like_FMN-bd"/>
</dbReference>
<comment type="similarity">
    <text evidence="9">Belongs to the Dus family. DusA subfamily.</text>
</comment>
<evidence type="ECO:0000256" key="2">
    <source>
        <dbReference type="ARBA" id="ARBA00022555"/>
    </source>
</evidence>
<dbReference type="Gene3D" id="1.20.120.1460">
    <property type="match status" value="1"/>
</dbReference>
<evidence type="ECO:0000259" key="13">
    <source>
        <dbReference type="Pfam" id="PF01207"/>
    </source>
</evidence>
<evidence type="ECO:0000256" key="10">
    <source>
        <dbReference type="PIRNR" id="PIRNR006621"/>
    </source>
</evidence>
<comment type="catalytic activity">
    <reaction evidence="9">
        <text>5,6-dihydrouridine(20) in tRNA + NAD(+) = uridine(20) in tRNA + NADH + H(+)</text>
        <dbReference type="Rhea" id="RHEA:53340"/>
        <dbReference type="Rhea" id="RHEA-COMP:13533"/>
        <dbReference type="Rhea" id="RHEA-COMP:13534"/>
        <dbReference type="ChEBI" id="CHEBI:15378"/>
        <dbReference type="ChEBI" id="CHEBI:57540"/>
        <dbReference type="ChEBI" id="CHEBI:57945"/>
        <dbReference type="ChEBI" id="CHEBI:65315"/>
        <dbReference type="ChEBI" id="CHEBI:74443"/>
        <dbReference type="EC" id="1.3.1.91"/>
    </reaction>
</comment>
<evidence type="ECO:0000256" key="7">
    <source>
        <dbReference type="ARBA" id="ARBA00022884"/>
    </source>
</evidence>
<keyword evidence="8 9" id="KW-0560">Oxidoreductase</keyword>
<accession>A0A4P7XF73</accession>
<dbReference type="OrthoDB" id="9783413at2"/>
<evidence type="ECO:0000256" key="11">
    <source>
        <dbReference type="PIRSR" id="PIRSR006621-1"/>
    </source>
</evidence>
<evidence type="ECO:0000256" key="9">
    <source>
        <dbReference type="HAMAP-Rule" id="MF_02041"/>
    </source>
</evidence>
<feature type="binding site" evidence="9 12">
    <location>
        <position position="186"/>
    </location>
    <ligand>
        <name>FMN</name>
        <dbReference type="ChEBI" id="CHEBI:58210"/>
    </ligand>
</feature>
<comment type="function">
    <text evidence="9">Catalyzes the synthesis of 5,6-dihydrouridine (D), a modified base found in the D-loop of most tRNAs, via the reduction of the C5-C6 double bond in target uridines. Specifically modifies U20 and U20a in tRNAs.</text>
</comment>
<organism evidence="14 15">
    <name type="scientific">Hydrocarboniclastica marina</name>
    <dbReference type="NCBI Taxonomy" id="2259620"/>
    <lineage>
        <taxon>Bacteria</taxon>
        <taxon>Pseudomonadati</taxon>
        <taxon>Pseudomonadota</taxon>
        <taxon>Gammaproteobacteria</taxon>
        <taxon>Alteromonadales</taxon>
        <taxon>Alteromonadaceae</taxon>
        <taxon>Hydrocarboniclastica</taxon>
    </lineage>
</organism>
<dbReference type="NCBIfam" id="TIGR00742">
    <property type="entry name" value="yjbN"/>
    <property type="match status" value="1"/>
</dbReference>
<evidence type="ECO:0000256" key="3">
    <source>
        <dbReference type="ARBA" id="ARBA00022630"/>
    </source>
</evidence>
<comment type="cofactor">
    <cofactor evidence="1 9 10 12">
        <name>FMN</name>
        <dbReference type="ChEBI" id="CHEBI:58210"/>
    </cofactor>
</comment>
<dbReference type="Gene3D" id="3.20.20.70">
    <property type="entry name" value="Aldolase class I"/>
    <property type="match status" value="1"/>
</dbReference>
<dbReference type="HAMAP" id="MF_02041">
    <property type="entry name" value="DusA_subfam"/>
    <property type="match status" value="1"/>
</dbReference>
<evidence type="ECO:0000256" key="12">
    <source>
        <dbReference type="PIRSR" id="PIRSR006621-2"/>
    </source>
</evidence>
<keyword evidence="5 9" id="KW-0819">tRNA processing</keyword>
<sequence length="361" mass="40207">MDEFSSTLTSLERTLTPTTSEPAPVYRFSVAPMMDWTTPEYRQFARLLTRRALLYTEMITTGALLYGDRDRFLRFGHEEHPIALQLGGSDPGELAQCAAFAEAAGYDEVNLNVGCPSDRVQNNRIGACLMAEPATVADAVQAMRDRVSVPVTVKHRIGIDGRESYQQLCDFVGTVAQAGCERFIVHARIAVLEGLSPKQNREVPPLKYEWVSRLKQDFPHLAVILNGGLKELEICQDFLEDLDGVMVGREAYQNPWILSQVDPLFYGKPSPARDRHQVIEELMPYVERHVSAGQPLNHITRHILGLFHGQPGGRQFRRHLSENAHKSGADQGVLAAALARVSRHSDLKTGLEPQTQTVTAQ</sequence>
<feature type="site" description="Interacts with tRNA; defines subfamily-specific binding signature" evidence="9">
    <location>
        <position position="314"/>
    </location>
</feature>
<evidence type="ECO:0000313" key="15">
    <source>
        <dbReference type="Proteomes" id="UP000298049"/>
    </source>
</evidence>
<dbReference type="EMBL" id="CP031093">
    <property type="protein sequence ID" value="QCF25578.1"/>
    <property type="molecule type" value="Genomic_DNA"/>
</dbReference>
<comment type="catalytic activity">
    <reaction evidence="9">
        <text>5,6-dihydrouridine(20) in tRNA + NADP(+) = uridine(20) in tRNA + NADPH + H(+)</text>
        <dbReference type="Rhea" id="RHEA:53336"/>
        <dbReference type="Rhea" id="RHEA-COMP:13533"/>
        <dbReference type="Rhea" id="RHEA-COMP:13534"/>
        <dbReference type="ChEBI" id="CHEBI:15378"/>
        <dbReference type="ChEBI" id="CHEBI:57783"/>
        <dbReference type="ChEBI" id="CHEBI:58349"/>
        <dbReference type="ChEBI" id="CHEBI:65315"/>
        <dbReference type="ChEBI" id="CHEBI:74443"/>
        <dbReference type="EC" id="1.3.1.91"/>
    </reaction>
</comment>
<feature type="binding site" evidence="9 12">
    <location>
        <begin position="248"/>
        <end position="249"/>
    </location>
    <ligand>
        <name>FMN</name>
        <dbReference type="ChEBI" id="CHEBI:58210"/>
    </ligand>
</feature>
<dbReference type="NCBIfam" id="NF008774">
    <property type="entry name" value="PRK11815.1"/>
    <property type="match status" value="1"/>
</dbReference>
<feature type="site" description="Interacts with tRNA" evidence="9">
    <location>
        <position position="201"/>
    </location>
</feature>
<gene>
    <name evidence="9" type="primary">dusA</name>
    <name evidence="14" type="ORF">soil367_06390</name>
</gene>
<dbReference type="PANTHER" id="PTHR42907">
    <property type="entry name" value="FMN-LINKED OXIDOREDUCTASES SUPERFAMILY PROTEIN"/>
    <property type="match status" value="1"/>
</dbReference>
<name>A0A4P7XF73_9ALTE</name>